<gene>
    <name evidence="1" type="ORF">T472_0212130</name>
</gene>
<dbReference type="Proteomes" id="UP000017747">
    <property type="component" value="Unassembled WGS sequence"/>
</dbReference>
<evidence type="ECO:0008006" key="3">
    <source>
        <dbReference type="Google" id="ProtNLM"/>
    </source>
</evidence>
<dbReference type="PATRIC" id="fig|994573.3.peg.2256"/>
<name>V7I5N0_9CLOT</name>
<dbReference type="InterPro" id="IPR000150">
    <property type="entry name" value="Cof"/>
</dbReference>
<organism evidence="1 2">
    <name type="scientific">Youngiibacter fragilis 232.1</name>
    <dbReference type="NCBI Taxonomy" id="994573"/>
    <lineage>
        <taxon>Bacteria</taxon>
        <taxon>Bacillati</taxon>
        <taxon>Bacillota</taxon>
        <taxon>Clostridia</taxon>
        <taxon>Eubacteriales</taxon>
        <taxon>Clostridiaceae</taxon>
        <taxon>Youngiibacter</taxon>
    </lineage>
</organism>
<proteinExistence type="predicted"/>
<dbReference type="SFLD" id="SFLDG01140">
    <property type="entry name" value="C2.B:_Phosphomannomutase_and_P"/>
    <property type="match status" value="1"/>
</dbReference>
<dbReference type="EMBL" id="AXUN02000183">
    <property type="protein sequence ID" value="ETA80302.1"/>
    <property type="molecule type" value="Genomic_DNA"/>
</dbReference>
<sequence length="264" mass="29020">MDRILFATDLDGTILHHDRMNEEDLEAVRKLKELGATVAVATGRPLNGVETVFLNHGFEPDYLVLMNGSMVVDNSGNTIAEKTIDKDTARIIADLCLECGFKVAFEGGRNTWFYRSDIPEGMSDTVPGVYAIDDISEMKDSIYLVSINGNESIDEIEALRLEIESGFAGEVEAYRNVRYIDVVPKGISKGEGIRLIMALKGIGRQNVHVIGDSFNDIPMFREAGSSYTLSHAEDELKGYADHVVDSVAECIGKYILDEIACANS</sequence>
<dbReference type="Pfam" id="PF08282">
    <property type="entry name" value="Hydrolase_3"/>
    <property type="match status" value="1"/>
</dbReference>
<dbReference type="InterPro" id="IPR006379">
    <property type="entry name" value="HAD-SF_hydro_IIB"/>
</dbReference>
<dbReference type="GO" id="GO:0000287">
    <property type="term" value="F:magnesium ion binding"/>
    <property type="evidence" value="ECO:0007669"/>
    <property type="project" value="TreeGrafter"/>
</dbReference>
<comment type="caution">
    <text evidence="1">The sequence shown here is derived from an EMBL/GenBank/DDBJ whole genome shotgun (WGS) entry which is preliminary data.</text>
</comment>
<dbReference type="RefSeq" id="WP_023387216.1">
    <property type="nucleotide sequence ID" value="NZ_AXUN02000183.1"/>
</dbReference>
<dbReference type="GO" id="GO:0016791">
    <property type="term" value="F:phosphatase activity"/>
    <property type="evidence" value="ECO:0007669"/>
    <property type="project" value="TreeGrafter"/>
</dbReference>
<dbReference type="PANTHER" id="PTHR10000">
    <property type="entry name" value="PHOSPHOSERINE PHOSPHATASE"/>
    <property type="match status" value="1"/>
</dbReference>
<dbReference type="Gene3D" id="3.30.1240.10">
    <property type="match status" value="1"/>
</dbReference>
<evidence type="ECO:0000313" key="2">
    <source>
        <dbReference type="Proteomes" id="UP000017747"/>
    </source>
</evidence>
<dbReference type="SUPFAM" id="SSF56784">
    <property type="entry name" value="HAD-like"/>
    <property type="match status" value="1"/>
</dbReference>
<dbReference type="OrthoDB" id="306707at2"/>
<dbReference type="eggNOG" id="COG0561">
    <property type="taxonomic scope" value="Bacteria"/>
</dbReference>
<dbReference type="PROSITE" id="PS01229">
    <property type="entry name" value="COF_2"/>
    <property type="match status" value="1"/>
</dbReference>
<dbReference type="InterPro" id="IPR036412">
    <property type="entry name" value="HAD-like_sf"/>
</dbReference>
<dbReference type="PANTHER" id="PTHR10000:SF8">
    <property type="entry name" value="HAD SUPERFAMILY HYDROLASE-LIKE, TYPE 3"/>
    <property type="match status" value="1"/>
</dbReference>
<dbReference type="SFLD" id="SFLDS00003">
    <property type="entry name" value="Haloacid_Dehalogenase"/>
    <property type="match status" value="1"/>
</dbReference>
<dbReference type="AlphaFoldDB" id="V7I5N0"/>
<dbReference type="NCBIfam" id="TIGR01484">
    <property type="entry name" value="HAD-SF-IIB"/>
    <property type="match status" value="1"/>
</dbReference>
<keyword evidence="2" id="KW-1185">Reference proteome</keyword>
<dbReference type="STRING" id="994573.T472_0212130"/>
<evidence type="ECO:0000313" key="1">
    <source>
        <dbReference type="EMBL" id="ETA80302.1"/>
    </source>
</evidence>
<dbReference type="GO" id="GO:0005829">
    <property type="term" value="C:cytosol"/>
    <property type="evidence" value="ECO:0007669"/>
    <property type="project" value="TreeGrafter"/>
</dbReference>
<dbReference type="InterPro" id="IPR023214">
    <property type="entry name" value="HAD_sf"/>
</dbReference>
<dbReference type="NCBIfam" id="TIGR00099">
    <property type="entry name" value="Cof-subfamily"/>
    <property type="match status" value="1"/>
</dbReference>
<reference evidence="1 2" key="1">
    <citation type="journal article" date="2014" name="Genome Announc.">
        <title>Genome Sequence of Youngiibacter fragilis, the Type Strain of the Genus Youngiibacter.</title>
        <authorList>
            <person name="Wawrik C.B."/>
            <person name="Callaghan A.V."/>
            <person name="Stamps B.W."/>
            <person name="Wawrik B."/>
        </authorList>
    </citation>
    <scope>NUCLEOTIDE SEQUENCE [LARGE SCALE GENOMIC DNA]</scope>
    <source>
        <strain evidence="1 2">232.1</strain>
    </source>
</reference>
<accession>V7I5N0</accession>
<protein>
    <recommendedName>
        <fullName evidence="3">Haloacid dehalogenase</fullName>
    </recommendedName>
</protein>
<dbReference type="Gene3D" id="3.40.50.1000">
    <property type="entry name" value="HAD superfamily/HAD-like"/>
    <property type="match status" value="1"/>
</dbReference>